<dbReference type="FunCoup" id="A0A0D1ZWI2">
    <property type="interactions" value="997"/>
</dbReference>
<feature type="site" description="Critical for specifying symmetric addition of methyl groups" evidence="7">
    <location>
        <position position="308"/>
    </location>
</feature>
<dbReference type="GeneID" id="27317357"/>
<dbReference type="GO" id="GO:0006355">
    <property type="term" value="P:regulation of DNA-templated transcription"/>
    <property type="evidence" value="ECO:0007669"/>
    <property type="project" value="TreeGrafter"/>
</dbReference>
<protein>
    <recommendedName>
        <fullName evidence="4">Protein arginine N-methyltransferase</fullName>
    </recommendedName>
</protein>
<dbReference type="Pfam" id="PF17286">
    <property type="entry name" value="PRMT5_C"/>
    <property type="match status" value="1"/>
</dbReference>
<feature type="binding site" evidence="6">
    <location>
        <position position="305"/>
    </location>
    <ligand>
        <name>S-adenosyl-L-methionine</name>
        <dbReference type="ChEBI" id="CHEBI:59789"/>
    </ligand>
</feature>
<dbReference type="OrthoDB" id="1368803at2759"/>
<sequence>MPKYDLKSQISRITTPKFKAKILELYREHKEHGENSGAKQLEILPFHPEDIVFTPDAAGYLPLVATSSWLDICSEDDKFAKLSEKVLLQEISFASFCGVRNVLIWGPQSDIADSLHTRFIEVIQKALKIDPSVEISVVVSMNKHEQWRSWKRWDYLRSESVMIDEYLPNLSVQIRWASEPIRFVLFDKEVFKYDDERSLYLEEIQETFVADLLRRRNCPDIVVGLPLGNKSSTACHCKDILTSQGTESTEILSKVLEPFSEYFTRLRSCLEPFNIVEEYAMDYQYDDSLQETSRPATEILKNSTYSAFEEDPVKYDLYQKAIMAALRDWKLSGKSTSGLHGAVLVAVLGAGRGPLVTRALRASEAEGVSIDIWAVERNPNTICLLHQQNENEWQSRVSIVHSDVRLWNGPTVLQQGESRTKKATSIDIMVSEMLGDFGDNELAPECLDGALHLLAPWGLSIPSSFTTFITPVFSPALYSKVLARKQVGEPTAFEIPYWTWFRSVDYLSIGKGSGVAGSQNGYRSTLTSDNRRAIGRLQRPIPKVLPVWTFSHDPKSRPNNSSLNSHNSRYGEILFDIGNAGTCHGLAGYFECILYPGIELSTNPNTMDEKSPNMTSWLTMYFPLKEPLSLYERSKLKVSMARKTDSEKVWYEWILENIPSTDCWTNQVAHQEKLATTGIHSSYRVAYSIWRDEGTSMNFTCK</sequence>
<dbReference type="InParanoid" id="A0A0D1ZWI2"/>
<feature type="domain" description="PRMT5 TIM barrel" evidence="9">
    <location>
        <begin position="12"/>
        <end position="219"/>
    </location>
</feature>
<feature type="binding site" evidence="6">
    <location>
        <position position="376"/>
    </location>
    <ligand>
        <name>S-adenosyl-L-methionine</name>
        <dbReference type="ChEBI" id="CHEBI:59789"/>
    </ligand>
</feature>
<comment type="similarity">
    <text evidence="4">Belongs to the class I-like SAM-binding methyltransferase superfamily.</text>
</comment>
<proteinExistence type="inferred from homology"/>
<evidence type="ECO:0000313" key="12">
    <source>
        <dbReference type="Proteomes" id="UP000053259"/>
    </source>
</evidence>
<accession>A0A0D1ZWI2</accession>
<dbReference type="VEuPathDB" id="FungiDB:PV09_09384"/>
<dbReference type="Pfam" id="PF05185">
    <property type="entry name" value="PRMT5"/>
    <property type="match status" value="1"/>
</dbReference>
<dbReference type="RefSeq" id="XP_016208727.1">
    <property type="nucleotide sequence ID" value="XM_016363439.1"/>
</dbReference>
<dbReference type="Gene3D" id="2.70.160.11">
    <property type="entry name" value="Hnrnp arginine n-methyltransferase1"/>
    <property type="match status" value="1"/>
</dbReference>
<evidence type="ECO:0000259" key="10">
    <source>
        <dbReference type="Pfam" id="PF17286"/>
    </source>
</evidence>
<dbReference type="PIRSF" id="PIRSF015894">
    <property type="entry name" value="Skb1_MeTrfase"/>
    <property type="match status" value="1"/>
</dbReference>
<dbReference type="PROSITE" id="PS51678">
    <property type="entry name" value="SAM_MT_PRMT"/>
    <property type="match status" value="1"/>
</dbReference>
<gene>
    <name evidence="11" type="ORF">PV09_09384</name>
</gene>
<evidence type="ECO:0000256" key="7">
    <source>
        <dbReference type="PIRSR" id="PIRSR015894-3"/>
    </source>
</evidence>
<dbReference type="InterPro" id="IPR035075">
    <property type="entry name" value="PRMT5"/>
</dbReference>
<dbReference type="SUPFAM" id="SSF53335">
    <property type="entry name" value="S-adenosyl-L-methionine-dependent methyltransferases"/>
    <property type="match status" value="1"/>
</dbReference>
<dbReference type="InterPro" id="IPR035247">
    <property type="entry name" value="PRMT5_TIM"/>
</dbReference>
<dbReference type="Proteomes" id="UP000053259">
    <property type="component" value="Unassembled WGS sequence"/>
</dbReference>
<reference evidence="11 12" key="1">
    <citation type="submission" date="2015-01" db="EMBL/GenBank/DDBJ databases">
        <title>The Genome Sequence of Ochroconis gallopava CBS43764.</title>
        <authorList>
            <consortium name="The Broad Institute Genomics Platform"/>
            <person name="Cuomo C."/>
            <person name="de Hoog S."/>
            <person name="Gorbushina A."/>
            <person name="Stielow B."/>
            <person name="Teixiera M."/>
            <person name="Abouelleil A."/>
            <person name="Chapman S.B."/>
            <person name="Priest M."/>
            <person name="Young S.K."/>
            <person name="Wortman J."/>
            <person name="Nusbaum C."/>
            <person name="Birren B."/>
        </authorList>
    </citation>
    <scope>NUCLEOTIDE SEQUENCE [LARGE SCALE GENOMIC DNA]</scope>
    <source>
        <strain evidence="11 12">CBS 43764</strain>
    </source>
</reference>
<feature type="active site" description="Proton donor/acceptor" evidence="5">
    <location>
        <position position="441"/>
    </location>
</feature>
<evidence type="ECO:0000259" key="8">
    <source>
        <dbReference type="Pfam" id="PF05185"/>
    </source>
</evidence>
<dbReference type="Gene3D" id="3.40.50.150">
    <property type="entry name" value="Vaccinia Virus protein VP39"/>
    <property type="match status" value="1"/>
</dbReference>
<dbReference type="AlphaFoldDB" id="A0A0D1ZWI2"/>
<dbReference type="Gene3D" id="3.20.20.150">
    <property type="entry name" value="Divalent-metal-dependent TIM barrel enzymes"/>
    <property type="match status" value="1"/>
</dbReference>
<dbReference type="Pfam" id="PF17285">
    <property type="entry name" value="PRMT5_TIM"/>
    <property type="match status" value="1"/>
</dbReference>
<dbReference type="InterPro" id="IPR025799">
    <property type="entry name" value="Arg_MeTrfase"/>
</dbReference>
<dbReference type="GO" id="GO:0016274">
    <property type="term" value="F:protein-arginine N-methyltransferase activity"/>
    <property type="evidence" value="ECO:0007669"/>
    <property type="project" value="InterPro"/>
</dbReference>
<evidence type="ECO:0000256" key="6">
    <source>
        <dbReference type="PIRSR" id="PIRSR015894-2"/>
    </source>
</evidence>
<keyword evidence="2 4" id="KW-0808">Transferase</keyword>
<dbReference type="GO" id="GO:0005829">
    <property type="term" value="C:cytosol"/>
    <property type="evidence" value="ECO:0007669"/>
    <property type="project" value="TreeGrafter"/>
</dbReference>
<evidence type="ECO:0000259" key="9">
    <source>
        <dbReference type="Pfam" id="PF17285"/>
    </source>
</evidence>
<name>A0A0D1ZWI2_9PEZI</name>
<feature type="binding site" evidence="6">
    <location>
        <begin position="314"/>
        <end position="315"/>
    </location>
    <ligand>
        <name>S-adenosyl-L-methionine</name>
        <dbReference type="ChEBI" id="CHEBI:59789"/>
    </ligand>
</feature>
<keyword evidence="12" id="KW-1185">Reference proteome</keyword>
<feature type="active site" description="Proton donor/acceptor" evidence="5">
    <location>
        <position position="432"/>
    </location>
</feature>
<dbReference type="EMBL" id="KN847593">
    <property type="protein sequence ID" value="KIV98857.1"/>
    <property type="molecule type" value="Genomic_DNA"/>
</dbReference>
<dbReference type="PANTHER" id="PTHR10738">
    <property type="entry name" value="PROTEIN ARGININE N-METHYLTRANSFERASE 5"/>
    <property type="match status" value="1"/>
</dbReference>
<evidence type="ECO:0000256" key="2">
    <source>
        <dbReference type="ARBA" id="ARBA00022679"/>
    </source>
</evidence>
<dbReference type="GO" id="GO:0032259">
    <property type="term" value="P:methylation"/>
    <property type="evidence" value="ECO:0007669"/>
    <property type="project" value="UniProtKB-KW"/>
</dbReference>
<dbReference type="PANTHER" id="PTHR10738:SF0">
    <property type="entry name" value="PROTEIN ARGININE N-METHYLTRANSFERASE 5"/>
    <property type="match status" value="1"/>
</dbReference>
<keyword evidence="3 4" id="KW-0949">S-adenosyl-L-methionine</keyword>
<evidence type="ECO:0000256" key="5">
    <source>
        <dbReference type="PIRSR" id="PIRSR015894-1"/>
    </source>
</evidence>
<dbReference type="GO" id="GO:0005634">
    <property type="term" value="C:nucleus"/>
    <property type="evidence" value="ECO:0007669"/>
    <property type="project" value="TreeGrafter"/>
</dbReference>
<dbReference type="STRING" id="253628.A0A0D1ZWI2"/>
<dbReference type="InterPro" id="IPR035248">
    <property type="entry name" value="PRMT5_C"/>
</dbReference>
<feature type="domain" description="PRMT5 oligomerisation" evidence="10">
    <location>
        <begin position="465"/>
        <end position="675"/>
    </location>
</feature>
<evidence type="ECO:0000256" key="1">
    <source>
        <dbReference type="ARBA" id="ARBA00022603"/>
    </source>
</evidence>
<evidence type="ECO:0000256" key="4">
    <source>
        <dbReference type="PIRNR" id="PIRNR015894"/>
    </source>
</evidence>
<evidence type="ECO:0000313" key="11">
    <source>
        <dbReference type="EMBL" id="KIV98857.1"/>
    </source>
</evidence>
<feature type="domain" description="PRMT5 arginine-N-methyltransferase" evidence="8">
    <location>
        <begin position="280"/>
        <end position="458"/>
    </location>
</feature>
<keyword evidence="1 4" id="KW-0489">Methyltransferase</keyword>
<organism evidence="11 12">
    <name type="scientific">Verruconis gallopava</name>
    <dbReference type="NCBI Taxonomy" id="253628"/>
    <lineage>
        <taxon>Eukaryota</taxon>
        <taxon>Fungi</taxon>
        <taxon>Dikarya</taxon>
        <taxon>Ascomycota</taxon>
        <taxon>Pezizomycotina</taxon>
        <taxon>Dothideomycetes</taxon>
        <taxon>Pleosporomycetidae</taxon>
        <taxon>Venturiales</taxon>
        <taxon>Sympoventuriaceae</taxon>
        <taxon>Verruconis</taxon>
    </lineage>
</organism>
<dbReference type="InterPro" id="IPR007857">
    <property type="entry name" value="Arg_MeTrfase_PRMT5"/>
</dbReference>
<evidence type="ECO:0000256" key="3">
    <source>
        <dbReference type="ARBA" id="ARBA00022691"/>
    </source>
</evidence>
<dbReference type="InterPro" id="IPR029063">
    <property type="entry name" value="SAM-dependent_MTases_sf"/>
</dbReference>